<dbReference type="SUPFAM" id="SSF143631">
    <property type="entry name" value="ApbE-like"/>
    <property type="match status" value="1"/>
</dbReference>
<dbReference type="GO" id="GO:0016740">
    <property type="term" value="F:transferase activity"/>
    <property type="evidence" value="ECO:0007669"/>
    <property type="project" value="UniProtKB-UniRule"/>
</dbReference>
<accession>A0AAU9D7K8</accession>
<gene>
    <name evidence="12" type="ORF">FUAX_05920</name>
</gene>
<proteinExistence type="inferred from homology"/>
<keyword evidence="3 10" id="KW-0285">Flavoprotein</keyword>
<evidence type="ECO:0000256" key="9">
    <source>
        <dbReference type="ARBA" id="ARBA00048540"/>
    </source>
</evidence>
<dbReference type="Gene3D" id="3.10.520.10">
    <property type="entry name" value="ApbE-like domains"/>
    <property type="match status" value="1"/>
</dbReference>
<comment type="catalytic activity">
    <reaction evidence="9 10">
        <text>L-threonyl-[protein] + FAD = FMN-L-threonyl-[protein] + AMP + H(+)</text>
        <dbReference type="Rhea" id="RHEA:36847"/>
        <dbReference type="Rhea" id="RHEA-COMP:11060"/>
        <dbReference type="Rhea" id="RHEA-COMP:11061"/>
        <dbReference type="ChEBI" id="CHEBI:15378"/>
        <dbReference type="ChEBI" id="CHEBI:30013"/>
        <dbReference type="ChEBI" id="CHEBI:57692"/>
        <dbReference type="ChEBI" id="CHEBI:74257"/>
        <dbReference type="ChEBI" id="CHEBI:456215"/>
        <dbReference type="EC" id="2.7.1.180"/>
    </reaction>
</comment>
<evidence type="ECO:0000256" key="8">
    <source>
        <dbReference type="ARBA" id="ARBA00031306"/>
    </source>
</evidence>
<evidence type="ECO:0000313" key="12">
    <source>
        <dbReference type="EMBL" id="BDD08160.1"/>
    </source>
</evidence>
<evidence type="ECO:0000313" key="13">
    <source>
        <dbReference type="Proteomes" id="UP001348817"/>
    </source>
</evidence>
<dbReference type="AlphaFoldDB" id="A0AAU9D7K8"/>
<dbReference type="InterPro" id="IPR024932">
    <property type="entry name" value="ApbE"/>
</dbReference>
<protein>
    <recommendedName>
        <fullName evidence="2 10">FAD:protein FMN transferase</fullName>
        <ecNumber evidence="1 10">2.7.1.180</ecNumber>
    </recommendedName>
    <alternativeName>
        <fullName evidence="8 10">Flavin transferase</fullName>
    </alternativeName>
</protein>
<keyword evidence="13" id="KW-1185">Reference proteome</keyword>
<dbReference type="KEGG" id="fax:FUAX_05920"/>
<dbReference type="Proteomes" id="UP001348817">
    <property type="component" value="Chromosome"/>
</dbReference>
<name>A0AAU9D7K8_9BACT</name>
<organism evidence="12 13">
    <name type="scientific">Fulvitalea axinellae</name>
    <dbReference type="NCBI Taxonomy" id="1182444"/>
    <lineage>
        <taxon>Bacteria</taxon>
        <taxon>Pseudomonadati</taxon>
        <taxon>Bacteroidota</taxon>
        <taxon>Cytophagia</taxon>
        <taxon>Cytophagales</taxon>
        <taxon>Persicobacteraceae</taxon>
        <taxon>Fulvitalea</taxon>
    </lineage>
</organism>
<evidence type="ECO:0000256" key="11">
    <source>
        <dbReference type="PIRSR" id="PIRSR006268-2"/>
    </source>
</evidence>
<feature type="binding site" evidence="11">
    <location>
        <position position="181"/>
    </location>
    <ligand>
        <name>Mg(2+)</name>
        <dbReference type="ChEBI" id="CHEBI:18420"/>
    </ligand>
</feature>
<feature type="binding site" evidence="11">
    <location>
        <position position="301"/>
    </location>
    <ligand>
        <name>Mg(2+)</name>
        <dbReference type="ChEBI" id="CHEBI:18420"/>
    </ligand>
</feature>
<dbReference type="PIRSF" id="PIRSF006268">
    <property type="entry name" value="ApbE"/>
    <property type="match status" value="1"/>
</dbReference>
<sequence>MINLKNIWAQHKQRIYPVIVVLLMMAVHKYRSSHPQEQVFFQGLTMGKITYTVKYLGNASTTHQQGVDSVLNALNQSLSTYIPNSEISRFNKNGKLQLESDFFVPVYKASLNIFENTGGAFNPTVMPLVNAWGFGPDGKPTSVPDSLVIDSLRNLVDFRAITVNDETAKTAKPGVQLDFGAIAKGYAVDRVADYLNAQGVENMMVEIGGEVYCSGTKGDKDWMIGIDDPVRSGKTGHLVRDAVRLKDKAIATSGNYRNFHEIDGVKYAHTIDPFTGYPKMHTLLSVSVIADNCMLADGYATAFMVMGLEDSRKVLEKTPEIEAFLIYSDENGDLGTYTTTGFKSLMVDLEDL</sequence>
<evidence type="ECO:0000256" key="10">
    <source>
        <dbReference type="PIRNR" id="PIRNR006268"/>
    </source>
</evidence>
<evidence type="ECO:0000256" key="5">
    <source>
        <dbReference type="ARBA" id="ARBA00022723"/>
    </source>
</evidence>
<evidence type="ECO:0000256" key="3">
    <source>
        <dbReference type="ARBA" id="ARBA00022630"/>
    </source>
</evidence>
<evidence type="ECO:0000256" key="4">
    <source>
        <dbReference type="ARBA" id="ARBA00022679"/>
    </source>
</evidence>
<dbReference type="GO" id="GO:0046872">
    <property type="term" value="F:metal ion binding"/>
    <property type="evidence" value="ECO:0007669"/>
    <property type="project" value="UniProtKB-UniRule"/>
</dbReference>
<keyword evidence="7 10" id="KW-0460">Magnesium</keyword>
<dbReference type="PANTHER" id="PTHR30040:SF2">
    <property type="entry name" value="FAD:PROTEIN FMN TRANSFERASE"/>
    <property type="match status" value="1"/>
</dbReference>
<dbReference type="EC" id="2.7.1.180" evidence="1 10"/>
<evidence type="ECO:0000256" key="1">
    <source>
        <dbReference type="ARBA" id="ARBA00011955"/>
    </source>
</evidence>
<keyword evidence="6 10" id="KW-0274">FAD</keyword>
<reference evidence="12 13" key="1">
    <citation type="submission" date="2021-12" db="EMBL/GenBank/DDBJ databases">
        <title>Genome sequencing of bacteria with rrn-lacking chromosome and rrn-plasmid.</title>
        <authorList>
            <person name="Anda M."/>
            <person name="Iwasaki W."/>
        </authorList>
    </citation>
    <scope>NUCLEOTIDE SEQUENCE [LARGE SCALE GENOMIC DNA]</scope>
    <source>
        <strain evidence="12 13">DSM 100852</strain>
    </source>
</reference>
<dbReference type="RefSeq" id="WP_338393437.1">
    <property type="nucleotide sequence ID" value="NZ_AP025314.1"/>
</dbReference>
<keyword evidence="5 10" id="KW-0479">Metal-binding</keyword>
<evidence type="ECO:0000256" key="6">
    <source>
        <dbReference type="ARBA" id="ARBA00022827"/>
    </source>
</evidence>
<dbReference type="InterPro" id="IPR003374">
    <property type="entry name" value="ApbE-like_sf"/>
</dbReference>
<evidence type="ECO:0000256" key="7">
    <source>
        <dbReference type="ARBA" id="ARBA00022842"/>
    </source>
</evidence>
<dbReference type="EMBL" id="AP025314">
    <property type="protein sequence ID" value="BDD08160.1"/>
    <property type="molecule type" value="Genomic_DNA"/>
</dbReference>
<feature type="binding site" evidence="11">
    <location>
        <position position="297"/>
    </location>
    <ligand>
        <name>Mg(2+)</name>
        <dbReference type="ChEBI" id="CHEBI:18420"/>
    </ligand>
</feature>
<comment type="similarity">
    <text evidence="10">Belongs to the ApbE family.</text>
</comment>
<dbReference type="Pfam" id="PF02424">
    <property type="entry name" value="ApbE"/>
    <property type="match status" value="1"/>
</dbReference>
<keyword evidence="4 10" id="KW-0808">Transferase</keyword>
<dbReference type="PANTHER" id="PTHR30040">
    <property type="entry name" value="THIAMINE BIOSYNTHESIS LIPOPROTEIN APBE"/>
    <property type="match status" value="1"/>
</dbReference>
<evidence type="ECO:0000256" key="2">
    <source>
        <dbReference type="ARBA" id="ARBA00016337"/>
    </source>
</evidence>
<comment type="cofactor">
    <cofactor evidence="11">
        <name>Mg(2+)</name>
        <dbReference type="ChEBI" id="CHEBI:18420"/>
    </cofactor>
    <cofactor evidence="11">
        <name>Mn(2+)</name>
        <dbReference type="ChEBI" id="CHEBI:29035"/>
    </cofactor>
    <text evidence="11">Magnesium. Can also use manganese.</text>
</comment>